<dbReference type="Gene3D" id="2.60.40.10">
    <property type="entry name" value="Immunoglobulins"/>
    <property type="match status" value="1"/>
</dbReference>
<organism evidence="3 4">
    <name type="scientific">Polarella glacialis</name>
    <name type="common">Dinoflagellate</name>
    <dbReference type="NCBI Taxonomy" id="89957"/>
    <lineage>
        <taxon>Eukaryota</taxon>
        <taxon>Sar</taxon>
        <taxon>Alveolata</taxon>
        <taxon>Dinophyceae</taxon>
        <taxon>Suessiales</taxon>
        <taxon>Suessiaceae</taxon>
        <taxon>Polarella</taxon>
    </lineage>
</organism>
<feature type="non-terminal residue" evidence="3">
    <location>
        <position position="1100"/>
    </location>
</feature>
<dbReference type="InterPro" id="IPR003961">
    <property type="entry name" value="FN3_dom"/>
</dbReference>
<comment type="caution">
    <text evidence="3">The sequence shown here is derived from an EMBL/GenBank/DDBJ whole genome shotgun (WGS) entry which is preliminary data.</text>
</comment>
<dbReference type="AlphaFoldDB" id="A0A813J9Q0"/>
<dbReference type="Proteomes" id="UP000626109">
    <property type="component" value="Unassembled WGS sequence"/>
</dbReference>
<evidence type="ECO:0000313" key="4">
    <source>
        <dbReference type="Proteomes" id="UP000626109"/>
    </source>
</evidence>
<dbReference type="PANTHER" id="PTHR46708:SF2">
    <property type="entry name" value="FIBRONECTIN TYPE-III DOMAIN-CONTAINING PROTEIN"/>
    <property type="match status" value="1"/>
</dbReference>
<dbReference type="InterPro" id="IPR050991">
    <property type="entry name" value="ECM_Regulatory_Proteins"/>
</dbReference>
<feature type="domain" description="Fibronectin type-III" evidence="2">
    <location>
        <begin position="915"/>
        <end position="1013"/>
    </location>
</feature>
<dbReference type="InterPro" id="IPR036116">
    <property type="entry name" value="FN3_sf"/>
</dbReference>
<dbReference type="EMBL" id="CAJNNW010021291">
    <property type="protein sequence ID" value="CAE8667699.1"/>
    <property type="molecule type" value="Genomic_DNA"/>
</dbReference>
<dbReference type="PANTHER" id="PTHR46708">
    <property type="entry name" value="TENASCIN"/>
    <property type="match status" value="1"/>
</dbReference>
<protein>
    <recommendedName>
        <fullName evidence="2">Fibronectin type-III domain-containing protein</fullName>
    </recommendedName>
</protein>
<dbReference type="InterPro" id="IPR013783">
    <property type="entry name" value="Ig-like_fold"/>
</dbReference>
<gene>
    <name evidence="3" type="ORF">PGLA2088_LOCUS16684</name>
</gene>
<evidence type="ECO:0000313" key="3">
    <source>
        <dbReference type="EMBL" id="CAE8667699.1"/>
    </source>
</evidence>
<feature type="non-terminal residue" evidence="3">
    <location>
        <position position="1"/>
    </location>
</feature>
<evidence type="ECO:0000256" key="1">
    <source>
        <dbReference type="ARBA" id="ARBA00022737"/>
    </source>
</evidence>
<dbReference type="PROSITE" id="PS50853">
    <property type="entry name" value="FN3"/>
    <property type="match status" value="2"/>
</dbReference>
<dbReference type="SUPFAM" id="SSF49265">
    <property type="entry name" value="Fibronectin type III"/>
    <property type="match status" value="4"/>
</dbReference>
<evidence type="ECO:0000259" key="2">
    <source>
        <dbReference type="PROSITE" id="PS50853"/>
    </source>
</evidence>
<dbReference type="CDD" id="cd00063">
    <property type="entry name" value="FN3"/>
    <property type="match status" value="1"/>
</dbReference>
<accession>A0A813J9Q0</accession>
<proteinExistence type="predicted"/>
<name>A0A813J9Q0_POLGL</name>
<keyword evidence="1" id="KW-0677">Repeat</keyword>
<feature type="domain" description="Fibronectin type-III" evidence="2">
    <location>
        <begin position="183"/>
        <end position="288"/>
    </location>
</feature>
<reference evidence="3" key="1">
    <citation type="submission" date="2021-02" db="EMBL/GenBank/DDBJ databases">
        <authorList>
            <person name="Dougan E. K."/>
            <person name="Rhodes N."/>
            <person name="Thang M."/>
            <person name="Chan C."/>
        </authorList>
    </citation>
    <scope>NUCLEOTIDE SEQUENCE</scope>
</reference>
<sequence length="1100" mass="123746">VELNVNRTVGSPVSGIMNWQESVQCRANARLPTSCSITDGLQSNTFYDIRITETCVDPNAIGPTLTMYDIVRTRPLRATVPKLVNAYAASARSVALLFYPGIANECIFQGWAMEWKLEGTDFWTMMERCMVRTSPTTCLASDFPQSQSYYRVRIQEKCEDFLAEPEMVTWPLAVLTWPEPAQPPTNVTIVTLTAYNLTFSFEPGDPLDCTWATWRVQIILGWDHVEKSRGWYDVGECQPQLPNRYNVTCSITGLSSFTQYQLRVKETCSSYIYDSAWGLSPLFRTNMPIPAGPPEDVHMKPGSLTAFFFDLMWKAGVEGQCIFKTWVMQVREVEGTEAFLALPQFTYAEIGVFATHACIVPRDAPQCRPGALPLALKMNGTYDVRVKETCTDPNADGEWTVLDHTVTTLVATIPATAPENLTVRNDTAYTFLLEYDPGQPGDCYFTGWDVEVRENWTEEINATNDTNVTFLNRSDWVQRIECRDEDVFPRAQKRCIVPRLRKHSIYDARVRETCYEGYYDALQSDFSYELPDRQAETLVPVAATLPSGIGAANPGPYSFSVSWTPGDPNDCVYAIWLVEINALNFTGGKWVEADECGREPRPISRCIITRLSSGYLGPEAHLKSNTEYAVRVKEYCETYTSIYDSRGRERALYLDSPRLYLPAAMEPRTLVPIPTLPPLDFAVSEEDQTSFRLDWTPQVSNDCLFRNWTIEVQLDTHCISGSGYTTCTPVLNQNWTIVPSCTLTTRTEVNCKAYNLQSYSFYAVRIKEGCSDATAESAYATTRAEIWPAHATVPENLTITSPTPFSFLLKWGPGDPNECVFAYWDVRVRERRVGSVFNRWYGPVLAENDTNVTFGETVASCRLVGQRELAECTVDGLVSDAIYDVEIKEQCIDVRAQSAWTVQELVATIPARAFDPTNVTITNVTQTTFLLEWTASAPRDCIFRTWETQVKPVEVLDWIPVPECSLPERNATDCQIVGLHSFTLYDIRIREQCVHDTADSPYALTDALQTSLGTVVYIGTSPVINSKTYDFGATVLNSCQYKTKCCADEFAACYHGSKMDLLRTDMVNAGWGQDLYLSCVAETVPEEQKKRLTARPPSTF</sequence>
<dbReference type="SMART" id="SM00060">
    <property type="entry name" value="FN3"/>
    <property type="match status" value="6"/>
</dbReference>